<dbReference type="PANTHER" id="PTHR30573:SF0">
    <property type="entry name" value="QUINOLINATE SYNTHASE, CHLOROPLASTIC"/>
    <property type="match status" value="1"/>
</dbReference>
<dbReference type="NCBIfam" id="TIGR00550">
    <property type="entry name" value="nadA"/>
    <property type="match status" value="1"/>
</dbReference>
<proteinExistence type="inferred from homology"/>
<keyword evidence="7 9" id="KW-0408">Iron</keyword>
<dbReference type="InterPro" id="IPR023066">
    <property type="entry name" value="Quinolinate_synth_type2"/>
</dbReference>
<evidence type="ECO:0000256" key="3">
    <source>
        <dbReference type="ARBA" id="ARBA00022485"/>
    </source>
</evidence>
<evidence type="ECO:0000256" key="4">
    <source>
        <dbReference type="ARBA" id="ARBA00022642"/>
    </source>
</evidence>
<feature type="binding site" evidence="9">
    <location>
        <position position="143"/>
    </location>
    <ligand>
        <name>[4Fe-4S] cluster</name>
        <dbReference type="ChEBI" id="CHEBI:49883"/>
    </ligand>
</feature>
<keyword evidence="3 9" id="KW-0004">4Fe-4S</keyword>
<keyword evidence="9" id="KW-0963">Cytoplasm</keyword>
<keyword evidence="5 9" id="KW-0808">Transferase</keyword>
<dbReference type="EMBL" id="BAAFZP010000001">
    <property type="protein sequence ID" value="GAB1581475.1"/>
    <property type="molecule type" value="Genomic_DNA"/>
</dbReference>
<evidence type="ECO:0000256" key="6">
    <source>
        <dbReference type="ARBA" id="ARBA00022723"/>
    </source>
</evidence>
<feature type="binding site" evidence="9">
    <location>
        <begin position="254"/>
        <end position="256"/>
    </location>
    <ligand>
        <name>iminosuccinate</name>
        <dbReference type="ChEBI" id="CHEBI:77875"/>
    </ligand>
</feature>
<dbReference type="Pfam" id="PF02445">
    <property type="entry name" value="NadA"/>
    <property type="match status" value="1"/>
</dbReference>
<dbReference type="EC" id="2.5.1.72" evidence="2 9"/>
<gene>
    <name evidence="9 10" type="primary">nadA</name>
    <name evidence="10" type="ORF">PPNSA23_14180</name>
</gene>
<evidence type="ECO:0000256" key="8">
    <source>
        <dbReference type="ARBA" id="ARBA00023014"/>
    </source>
</evidence>
<dbReference type="Proteomes" id="UP001628091">
    <property type="component" value="Unassembled WGS sequence"/>
</dbReference>
<comment type="catalytic activity">
    <reaction evidence="9">
        <text>iminosuccinate + dihydroxyacetone phosphate = quinolinate + phosphate + 2 H2O + H(+)</text>
        <dbReference type="Rhea" id="RHEA:25888"/>
        <dbReference type="ChEBI" id="CHEBI:15377"/>
        <dbReference type="ChEBI" id="CHEBI:15378"/>
        <dbReference type="ChEBI" id="CHEBI:29959"/>
        <dbReference type="ChEBI" id="CHEBI:43474"/>
        <dbReference type="ChEBI" id="CHEBI:57642"/>
        <dbReference type="ChEBI" id="CHEBI:77875"/>
        <dbReference type="EC" id="2.5.1.72"/>
    </reaction>
</comment>
<sequence length="358" mass="39362">MATNTAAIRAASAAGKSAAERFGVMEMPPLGFTPDVARETEHLYERVAHHIPRIEWPVYAPYVAAINRLKKERGAVILAHNYQTPEIFHCVADIVGDSLQLAREATKVDAGIIVQCGVHFMAETSKLLNPEKTVLIPDMKAGCSLAESISGADVRLLRETYPGVPIVTYVNTSAEVKAESDICCTSANAVEVVESFGVDRVLCIPDEFLAQNVAAQTKVKVLTWKGHCEVHERFTAEELMAYKEADPSIQIIAHPECPPEVVAVSDFAGSTSGMIDYVRKNRPPKVLLVTECSMASNIESEVPDVQFIKPCNLCPHMKRITLPKILESLVFMREEIHVDPAVAERARMAVERMVNLKN</sequence>
<name>A0ABQ0GXS4_9HYPH</name>
<dbReference type="InterPro" id="IPR036094">
    <property type="entry name" value="NadA_sf"/>
</dbReference>
<keyword evidence="4 9" id="KW-0662">Pyridine nucleotide biosynthesis</keyword>
<evidence type="ECO:0000256" key="1">
    <source>
        <dbReference type="ARBA" id="ARBA00005065"/>
    </source>
</evidence>
<evidence type="ECO:0000256" key="9">
    <source>
        <dbReference type="HAMAP-Rule" id="MF_00568"/>
    </source>
</evidence>
<comment type="subcellular location">
    <subcellularLocation>
        <location evidence="9">Cytoplasm</location>
    </subcellularLocation>
</comment>
<comment type="pathway">
    <text evidence="1 9">Cofactor biosynthesis; NAD(+) biosynthesis; quinolinate from iminoaspartate: step 1/1.</text>
</comment>
<comment type="similarity">
    <text evidence="9">Belongs to the quinolinate synthase family. Type 2 subfamily.</text>
</comment>
<dbReference type="SUPFAM" id="SSF142754">
    <property type="entry name" value="NadA-like"/>
    <property type="match status" value="1"/>
</dbReference>
<comment type="cofactor">
    <cofactor evidence="9">
        <name>[4Fe-4S] cluster</name>
        <dbReference type="ChEBI" id="CHEBI:49883"/>
    </cofactor>
    <text evidence="9">Binds 1 [4Fe-4S] cluster per subunit.</text>
</comment>
<dbReference type="Gene3D" id="3.40.50.10800">
    <property type="entry name" value="NadA-like"/>
    <property type="match status" value="3"/>
</dbReference>
<keyword evidence="8 9" id="KW-0411">Iron-sulfur</keyword>
<accession>A0ABQ0GXS4</accession>
<reference evidence="10 11" key="1">
    <citation type="submission" date="2024-10" db="EMBL/GenBank/DDBJ databases">
        <title>Isolation, draft genome sequencing and identification of Phyllobacterium sp. NSA23, isolated from leaf soil.</title>
        <authorList>
            <person name="Akita H."/>
        </authorList>
    </citation>
    <scope>NUCLEOTIDE SEQUENCE [LARGE SCALE GENOMIC DNA]</scope>
    <source>
        <strain evidence="10 11">NSA23</strain>
    </source>
</reference>
<evidence type="ECO:0000256" key="7">
    <source>
        <dbReference type="ARBA" id="ARBA00023004"/>
    </source>
</evidence>
<evidence type="ECO:0000313" key="10">
    <source>
        <dbReference type="EMBL" id="GAB1581475.1"/>
    </source>
</evidence>
<dbReference type="PANTHER" id="PTHR30573">
    <property type="entry name" value="QUINOLINATE SYNTHETASE A"/>
    <property type="match status" value="1"/>
</dbReference>
<comment type="function">
    <text evidence="9">Catalyzes the condensation of iminoaspartate with dihydroxyacetone phosphate to form quinolinate.</text>
</comment>
<evidence type="ECO:0000256" key="5">
    <source>
        <dbReference type="ARBA" id="ARBA00022679"/>
    </source>
</evidence>
<evidence type="ECO:0000313" key="11">
    <source>
        <dbReference type="Proteomes" id="UP001628091"/>
    </source>
</evidence>
<dbReference type="InterPro" id="IPR003473">
    <property type="entry name" value="NadA"/>
</dbReference>
<keyword evidence="11" id="KW-1185">Reference proteome</keyword>
<dbReference type="RefSeq" id="WP_407864297.1">
    <property type="nucleotide sequence ID" value="NZ_BAAFZP010000001.1"/>
</dbReference>
<feature type="binding site" evidence="9">
    <location>
        <position position="271"/>
    </location>
    <ligand>
        <name>iminosuccinate</name>
        <dbReference type="ChEBI" id="CHEBI:77875"/>
    </ligand>
</feature>
<keyword evidence="6 9" id="KW-0479">Metal-binding</keyword>
<comment type="caution">
    <text evidence="10">The sequence shown here is derived from an EMBL/GenBank/DDBJ whole genome shotgun (WGS) entry which is preliminary data.</text>
</comment>
<feature type="binding site" evidence="9">
    <location>
        <position position="98"/>
    </location>
    <ligand>
        <name>iminosuccinate</name>
        <dbReference type="ChEBI" id="CHEBI:77875"/>
    </ligand>
</feature>
<dbReference type="HAMAP" id="MF_00568">
    <property type="entry name" value="NadA_type2"/>
    <property type="match status" value="1"/>
</dbReference>
<feature type="binding site" evidence="9">
    <location>
        <begin position="169"/>
        <end position="171"/>
    </location>
    <ligand>
        <name>iminosuccinate</name>
        <dbReference type="ChEBI" id="CHEBI:77875"/>
    </ligand>
</feature>
<dbReference type="NCBIfam" id="NF006879">
    <property type="entry name" value="PRK09375.1-4"/>
    <property type="match status" value="1"/>
</dbReference>
<evidence type="ECO:0000256" key="2">
    <source>
        <dbReference type="ARBA" id="ARBA00012669"/>
    </source>
</evidence>
<feature type="binding site" evidence="9">
    <location>
        <position position="80"/>
    </location>
    <ligand>
        <name>iminosuccinate</name>
        <dbReference type="ChEBI" id="CHEBI:77875"/>
    </ligand>
</feature>
<feature type="binding site" evidence="9">
    <location>
        <position position="314"/>
    </location>
    <ligand>
        <name>[4Fe-4S] cluster</name>
        <dbReference type="ChEBI" id="CHEBI:49883"/>
    </ligand>
</feature>
<feature type="binding site" evidence="9">
    <location>
        <position position="228"/>
    </location>
    <ligand>
        <name>[4Fe-4S] cluster</name>
        <dbReference type="ChEBI" id="CHEBI:49883"/>
    </ligand>
</feature>
<organism evidence="10 11">
    <name type="scientific">Phyllobacterium phragmitis</name>
    <dbReference type="NCBI Taxonomy" id="2670329"/>
    <lineage>
        <taxon>Bacteria</taxon>
        <taxon>Pseudomonadati</taxon>
        <taxon>Pseudomonadota</taxon>
        <taxon>Alphaproteobacteria</taxon>
        <taxon>Hyphomicrobiales</taxon>
        <taxon>Phyllobacteriaceae</taxon>
        <taxon>Phyllobacterium</taxon>
    </lineage>
</organism>
<protein>
    <recommendedName>
        <fullName evidence="2 9">Quinolinate synthase</fullName>
        <ecNumber evidence="2 9">2.5.1.72</ecNumber>
    </recommendedName>
</protein>
<feature type="binding site" evidence="9">
    <location>
        <position position="186"/>
    </location>
    <ligand>
        <name>iminosuccinate</name>
        <dbReference type="ChEBI" id="CHEBI:77875"/>
    </ligand>
</feature>
<dbReference type="NCBIfam" id="NF006878">
    <property type="entry name" value="PRK09375.1-2"/>
    <property type="match status" value="1"/>
</dbReference>